<proteinExistence type="predicted"/>
<reference evidence="2" key="1">
    <citation type="submission" date="2023-04" db="EMBL/GenBank/DDBJ databases">
        <title>Phytophthora fragariaefolia NBRC 109709.</title>
        <authorList>
            <person name="Ichikawa N."/>
            <person name="Sato H."/>
            <person name="Tonouchi N."/>
        </authorList>
    </citation>
    <scope>NUCLEOTIDE SEQUENCE</scope>
    <source>
        <strain evidence="2">NBRC 109709</strain>
    </source>
</reference>
<evidence type="ECO:0000313" key="2">
    <source>
        <dbReference type="EMBL" id="GMF33008.1"/>
    </source>
</evidence>
<evidence type="ECO:0000256" key="1">
    <source>
        <dbReference type="SAM" id="MobiDB-lite"/>
    </source>
</evidence>
<dbReference type="OrthoDB" id="128494at2759"/>
<accession>A0A9W7CKN5</accession>
<dbReference type="Proteomes" id="UP001165121">
    <property type="component" value="Unassembled WGS sequence"/>
</dbReference>
<evidence type="ECO:0000313" key="3">
    <source>
        <dbReference type="Proteomes" id="UP001165121"/>
    </source>
</evidence>
<sequence length="351" mass="38666">MKVVGLSGKIATQADSFDWGCSHSGYERIAYDSRKKGYASTCKTDSNNRIRVCRTRFAGPHKISSFDHHFMGQTIQPVVSIAQSEEAWIEETEDEEEIIAEGLLLLALPPRPRAPLTVRAKLKWDRELNMLQAESQFEACYRMPTAAFVRLEAVLAPLLLRSPHAWVRRGWIACDNALQLTLRYLAGGSMHDIRRIAGVSKASFYRIVWPFLERAFTLNSLHTERSSLAVWSVRISRSESSISPVQDVMASEGLPLSMDFPSSLTFDVGLASQGSDIVPSTTNPHVSASETSQTSSEVTLTPNLPVSSTNTSQALGTAILSSQLAARSVEENQGSNFSTFDIANNSQPLTR</sequence>
<keyword evidence="3" id="KW-1185">Reference proteome</keyword>
<dbReference type="AlphaFoldDB" id="A0A9W7CKN5"/>
<protein>
    <submittedName>
        <fullName evidence="2">Unnamed protein product</fullName>
    </submittedName>
</protein>
<comment type="caution">
    <text evidence="2">The sequence shown here is derived from an EMBL/GenBank/DDBJ whole genome shotgun (WGS) entry which is preliminary data.</text>
</comment>
<feature type="region of interest" description="Disordered" evidence="1">
    <location>
        <begin position="277"/>
        <end position="307"/>
    </location>
</feature>
<organism evidence="2 3">
    <name type="scientific">Phytophthora fragariaefolia</name>
    <dbReference type="NCBI Taxonomy" id="1490495"/>
    <lineage>
        <taxon>Eukaryota</taxon>
        <taxon>Sar</taxon>
        <taxon>Stramenopiles</taxon>
        <taxon>Oomycota</taxon>
        <taxon>Peronosporomycetes</taxon>
        <taxon>Peronosporales</taxon>
        <taxon>Peronosporaceae</taxon>
        <taxon>Phytophthora</taxon>
    </lineage>
</organism>
<gene>
    <name evidence="2" type="ORF">Pfra01_000803100</name>
</gene>
<name>A0A9W7CKN5_9STRA</name>
<dbReference type="EMBL" id="BSXT01000720">
    <property type="protein sequence ID" value="GMF33008.1"/>
    <property type="molecule type" value="Genomic_DNA"/>
</dbReference>